<dbReference type="PANTHER" id="PTHR34351:SF1">
    <property type="entry name" value="SLR1927 PROTEIN"/>
    <property type="match status" value="1"/>
</dbReference>
<gene>
    <name evidence="3" type="ordered locus">RSal33209_2999</name>
</gene>
<feature type="transmembrane region" description="Helical" evidence="1">
    <location>
        <begin position="12"/>
        <end position="30"/>
    </location>
</feature>
<dbReference type="KEGG" id="rsa:RSal33209_2999"/>
<feature type="domain" description="DUF58" evidence="2">
    <location>
        <begin position="209"/>
        <end position="254"/>
    </location>
</feature>
<dbReference type="EMBL" id="CP000910">
    <property type="protein sequence ID" value="ABY24720.1"/>
    <property type="molecule type" value="Genomic_DNA"/>
</dbReference>
<keyword evidence="1" id="KW-1133">Transmembrane helix</keyword>
<protein>
    <recommendedName>
        <fullName evidence="2">DUF58 domain-containing protein</fullName>
    </recommendedName>
</protein>
<dbReference type="STRING" id="288705.RSal33209_2999"/>
<reference evidence="4" key="1">
    <citation type="journal article" date="2008" name="J. Bacteriol.">
        <title>Genome sequence of the fish pathogen Renibacterium salmoninarum suggests reductive evolution away from an environmental Arthrobacter ancestor.</title>
        <authorList>
            <person name="Wiens G.D."/>
            <person name="Rockey D.D."/>
            <person name="Wu Z."/>
            <person name="Chang J."/>
            <person name="Levy R."/>
            <person name="Crane S."/>
            <person name="Chen D.S."/>
            <person name="Capri G.R."/>
            <person name="Burnett J.R."/>
            <person name="Sudheesh P.S."/>
            <person name="Schipma M.J."/>
            <person name="Burd H."/>
            <person name="Bhattacharyya A."/>
            <person name="Rhodes L.D."/>
            <person name="Kaul R."/>
            <person name="Strom M.S."/>
        </authorList>
    </citation>
    <scope>NUCLEOTIDE SEQUENCE [LARGE SCALE GENOMIC DNA]</scope>
    <source>
        <strain evidence="4">ATCC 33209 / DSM 20767 / JCM 11484 / NBRC 15589 / NCIMB 2235</strain>
    </source>
</reference>
<evidence type="ECO:0000256" key="1">
    <source>
        <dbReference type="SAM" id="Phobius"/>
    </source>
</evidence>
<evidence type="ECO:0000313" key="4">
    <source>
        <dbReference type="Proteomes" id="UP000002007"/>
    </source>
</evidence>
<keyword evidence="4" id="KW-1185">Reference proteome</keyword>
<accession>A9WU49</accession>
<dbReference type="PANTHER" id="PTHR34351">
    <property type="entry name" value="SLR1927 PROTEIN-RELATED"/>
    <property type="match status" value="1"/>
</dbReference>
<dbReference type="RefSeq" id="WP_012246365.1">
    <property type="nucleotide sequence ID" value="NC_010168.1"/>
</dbReference>
<organism evidence="3 4">
    <name type="scientific">Renibacterium salmoninarum (strain ATCC 33209 / DSM 20767 / JCM 11484 / NBRC 15589 / NCIMB 2235)</name>
    <dbReference type="NCBI Taxonomy" id="288705"/>
    <lineage>
        <taxon>Bacteria</taxon>
        <taxon>Bacillati</taxon>
        <taxon>Actinomycetota</taxon>
        <taxon>Actinomycetes</taxon>
        <taxon>Micrococcales</taxon>
        <taxon>Micrococcaceae</taxon>
        <taxon>Renibacterium</taxon>
    </lineage>
</organism>
<dbReference type="Pfam" id="PF01882">
    <property type="entry name" value="DUF58"/>
    <property type="match status" value="1"/>
</dbReference>
<dbReference type="HOGENOM" id="CLU_026152_2_0_11"/>
<evidence type="ECO:0000313" key="3">
    <source>
        <dbReference type="EMBL" id="ABY24720.1"/>
    </source>
</evidence>
<dbReference type="InterPro" id="IPR002881">
    <property type="entry name" value="DUF58"/>
</dbReference>
<dbReference type="Proteomes" id="UP000002007">
    <property type="component" value="Chromosome"/>
</dbReference>
<keyword evidence="1" id="KW-0472">Membrane</keyword>
<proteinExistence type="predicted"/>
<keyword evidence="1" id="KW-0812">Transmembrane</keyword>
<dbReference type="eggNOG" id="COG1721">
    <property type="taxonomic scope" value="Bacteria"/>
</dbReference>
<name>A9WU49_RENSM</name>
<sequence length="454" mass="49506">MDWSKARILTPRGWGLAGAGLFCILLAQIMGRKDLLVLGLFLILLPVLAALGIRLMSPSFKVYREFTPAVVESDSSSTVDLAVAGPARSSGRARMRETLPARFGRSPEFFYPGRVQNTNTADGDTRSSRYQYHVCSGMRGQFPIGPVSAELSDAFGLSTHSRSLPGIDLLTVTPRALELPTTTIFGARSFDGVTATRQRANPSDDDVMTREYRYGDAMRRVHWPATARHGQLMVRQEESVTTPEATLLIDQRASAFSLTEGLPFRPRDEEHPELKSSATFEWSVVAAMSICAHLVERNFDLRLLDVFGRPGLCRSRSAPEPLVEDYSGSAGLASIAEALAAIELQEDEVSRAFNDLLLDRIALSRQRGPLIAILGNLSVAEAKTVAIAAEGNTAACAIVVTHQPEKAHDALATLRQGGWRAIAVSENTVLRNAWSYFDSRPVETAATQIARARP</sequence>
<feature type="transmembrane region" description="Helical" evidence="1">
    <location>
        <begin position="36"/>
        <end position="56"/>
    </location>
</feature>
<dbReference type="AlphaFoldDB" id="A9WU49"/>
<evidence type="ECO:0000259" key="2">
    <source>
        <dbReference type="Pfam" id="PF01882"/>
    </source>
</evidence>